<dbReference type="Pfam" id="PF23588">
    <property type="entry name" value="HTH_CHD1_Hrp3"/>
    <property type="match status" value="1"/>
</dbReference>
<keyword evidence="14" id="KW-1185">Reference proteome</keyword>
<evidence type="ECO:0000259" key="12">
    <source>
        <dbReference type="PROSITE" id="PS51194"/>
    </source>
</evidence>
<proteinExistence type="inferred from homology"/>
<dbReference type="InterPro" id="IPR023780">
    <property type="entry name" value="Chromo_domain"/>
</dbReference>
<dbReference type="Gene3D" id="2.40.50.40">
    <property type="match status" value="1"/>
</dbReference>
<feature type="compositionally biased region" description="Basic and acidic residues" evidence="9">
    <location>
        <begin position="685"/>
        <end position="701"/>
    </location>
</feature>
<dbReference type="EMBL" id="CP092867">
    <property type="protein sequence ID" value="UYV68284.1"/>
    <property type="molecule type" value="Genomic_DNA"/>
</dbReference>
<dbReference type="Gene3D" id="3.40.50.300">
    <property type="entry name" value="P-loop containing nucleotide triphosphate hydrolases"/>
    <property type="match status" value="1"/>
</dbReference>
<feature type="compositionally biased region" description="Polar residues" evidence="9">
    <location>
        <begin position="1001"/>
        <end position="1015"/>
    </location>
</feature>
<dbReference type="SUPFAM" id="SSF52540">
    <property type="entry name" value="P-loop containing nucleoside triphosphate hydrolases"/>
    <property type="match status" value="2"/>
</dbReference>
<feature type="region of interest" description="Disordered" evidence="9">
    <location>
        <begin position="671"/>
        <end position="740"/>
    </location>
</feature>
<reference evidence="13 14" key="1">
    <citation type="submission" date="2022-01" db="EMBL/GenBank/DDBJ databases">
        <title>A chromosomal length assembly of Cordylochernes scorpioides.</title>
        <authorList>
            <person name="Zeh D."/>
            <person name="Zeh J."/>
        </authorList>
    </citation>
    <scope>NUCLEOTIDE SEQUENCE [LARGE SCALE GENOMIC DNA]</scope>
    <source>
        <strain evidence="13">IN4F17</strain>
        <tissue evidence="13">Whole Body</tissue>
    </source>
</reference>
<evidence type="ECO:0000256" key="5">
    <source>
        <dbReference type="ARBA" id="ARBA00022801"/>
    </source>
</evidence>
<evidence type="ECO:0000256" key="9">
    <source>
        <dbReference type="SAM" id="MobiDB-lite"/>
    </source>
</evidence>
<dbReference type="SMART" id="SM01176">
    <property type="entry name" value="DUF4208"/>
    <property type="match status" value="1"/>
</dbReference>
<dbReference type="InterPro" id="IPR027417">
    <property type="entry name" value="P-loop_NTPase"/>
</dbReference>
<dbReference type="InterPro" id="IPR000953">
    <property type="entry name" value="Chromo/chromo_shadow_dom"/>
</dbReference>
<feature type="domain" description="Chromo" evidence="10">
    <location>
        <begin position="15"/>
        <end position="71"/>
    </location>
</feature>
<evidence type="ECO:0000259" key="10">
    <source>
        <dbReference type="PROSITE" id="PS50013"/>
    </source>
</evidence>
<evidence type="ECO:0000256" key="3">
    <source>
        <dbReference type="ARBA" id="ARBA00022737"/>
    </source>
</evidence>
<dbReference type="InterPro" id="IPR009057">
    <property type="entry name" value="Homeodomain-like_sf"/>
</dbReference>
<evidence type="ECO:0000256" key="2">
    <source>
        <dbReference type="ARBA" id="ARBA00007025"/>
    </source>
</evidence>
<sequence length="1144" mass="131396">MHLGELVGLNGSVCLADHKKNETGSTDYFCKWEALPYQYCTWEADHIVARHFKHVINDYFTRLKSTHIPMKVCKSLRQKPKFSPIKTQPSFIGARENMFLRDYQLEGLNWLVSCWARENSVILADEMGLGKTIQTISFLSYLYHEYEVYGPFLIVVPLSTLTSWQKEFGEWGPDHNVVAYIGNIPSRELIRQYEWCHPGSKRLKFNVILTTYEIVLKDKSFLSSVEWAVLAVDEAHRLKNDDSLLYKNLIDFKTNFRLLITGTPLQNSLKELWALLHFIMPHKFLCWEDFEHDHKGSDQKGYSKLHKQLEPYLLRRVKKDVEKSLPAKVERILRVSMTSIQKQYYKWILTKNYKELSKGQGNHQRFSNIIMELKKCCNHASLTRPMEYSTNLDPLQRMLRGSGKLLLLDKLLCKLFHTGHRVLIFSQMVRMLDIIAEYLQLRHFPFQRLDGTIKGEVRKQALEHFNAEGSQDFCFLLSTRAGGLGINLATADTVIIYDSDWNPQNDLQAQARAHRIGQKNQVNIYRLATIQSVEETILEKAKNKMVLDHLVIQRMEGAQKGLGKGPSSGSVPFNKEELTSILKFGAESLFADNAEDQDEEVDIDDILSRAETREDQQVSASDELLSAFKMASFNFKEEEEIGTTRLDHSESKNWDEIIPLEERMKYEEECMKEETMDIGPRRSRKATEKARRSEDSDDDRKKYGKYSGSKYSGSEADNSEEDRPPRKRGRPRLNPKESVHGFSDAEIRRFVRSYKKFANPSKRLEDIALDAYLQDKNMSDLHKLAELIQTNCEKLSNVKPENSEEAGASSEVPAITMKKRGPSFKLAGVLVNVRSVLAAQAELQPLDAILPLDPEQKEKWVLTCNKYKEVHWDIPWTIKDDSALLRGIHEHGLGNWDAIKMDSKLNLTDKILPRATKQLQTRAEYLLKLIRRQYDSSKLTSTPMGGTMPDLAKKNRKPLRKRVKKEKVSKSKAIVENDDDSNESDSKAGSKKKVKAEDGKSNQNADKPGTSQQPADSKKPKKKKSTKEKAAKKAQPVMHFTANAEPKVIGQQQQEIDEATFLQVLDRSLPTAWDGQLAGWGVQCKEKMRPMKKALKELDNPDPSLTNDDQVKIARQCLIKIGDHINECLKEYQNDPNLVQEWRW</sequence>
<evidence type="ECO:0000256" key="6">
    <source>
        <dbReference type="ARBA" id="ARBA00022840"/>
    </source>
</evidence>
<evidence type="ECO:0000256" key="4">
    <source>
        <dbReference type="ARBA" id="ARBA00022741"/>
    </source>
</evidence>
<dbReference type="InterPro" id="IPR038718">
    <property type="entry name" value="SNF2-like_sf"/>
</dbReference>
<comment type="similarity">
    <text evidence="2">Belongs to the SNF2/RAD54 helicase family.</text>
</comment>
<dbReference type="PANTHER" id="PTHR45623:SF14">
    <property type="entry name" value="CHROMODOMAIN-HELICASE-DNA-BINDING PROTEIN 1"/>
    <property type="match status" value="1"/>
</dbReference>
<feature type="domain" description="Helicase C-terminal" evidence="12">
    <location>
        <begin position="407"/>
        <end position="563"/>
    </location>
</feature>
<feature type="compositionally biased region" description="Low complexity" evidence="9">
    <location>
        <begin position="705"/>
        <end position="714"/>
    </location>
</feature>
<dbReference type="Pfam" id="PF00271">
    <property type="entry name" value="Helicase_C"/>
    <property type="match status" value="1"/>
</dbReference>
<dbReference type="Pfam" id="PF13907">
    <property type="entry name" value="CHD1-like_C"/>
    <property type="match status" value="1"/>
</dbReference>
<dbReference type="SMART" id="SM00490">
    <property type="entry name" value="HELICc"/>
    <property type="match status" value="1"/>
</dbReference>
<keyword evidence="4" id="KW-0547">Nucleotide-binding</keyword>
<dbReference type="Pfam" id="PF00176">
    <property type="entry name" value="SNF2-rel_dom"/>
    <property type="match status" value="1"/>
</dbReference>
<dbReference type="InterPro" id="IPR025260">
    <property type="entry name" value="CHD1-like_C"/>
</dbReference>
<keyword evidence="6" id="KW-0067">ATP-binding</keyword>
<accession>A0ABY6KHS1</accession>
<dbReference type="Gene3D" id="6.10.140.1440">
    <property type="match status" value="1"/>
</dbReference>
<dbReference type="InterPro" id="IPR040793">
    <property type="entry name" value="CDH1_2_SANT_HL1"/>
</dbReference>
<dbReference type="Pfam" id="PF18375">
    <property type="entry name" value="CDH1_2_SANT_HL1"/>
    <property type="match status" value="1"/>
</dbReference>
<keyword evidence="7" id="KW-0238">DNA-binding</keyword>
<evidence type="ECO:0000256" key="1">
    <source>
        <dbReference type="ARBA" id="ARBA00004123"/>
    </source>
</evidence>
<keyword evidence="5" id="KW-0378">Hydrolase</keyword>
<organism evidence="13 14">
    <name type="scientific">Cordylochernes scorpioides</name>
    <dbReference type="NCBI Taxonomy" id="51811"/>
    <lineage>
        <taxon>Eukaryota</taxon>
        <taxon>Metazoa</taxon>
        <taxon>Ecdysozoa</taxon>
        <taxon>Arthropoda</taxon>
        <taxon>Chelicerata</taxon>
        <taxon>Arachnida</taxon>
        <taxon>Pseudoscorpiones</taxon>
        <taxon>Cheliferoidea</taxon>
        <taxon>Chernetidae</taxon>
        <taxon>Cordylochernes</taxon>
    </lineage>
</organism>
<protein>
    <submittedName>
        <fullName evidence="13">CHD1</fullName>
    </submittedName>
</protein>
<dbReference type="SMART" id="SM00487">
    <property type="entry name" value="DEXDc"/>
    <property type="match status" value="1"/>
</dbReference>
<feature type="domain" description="Helicase ATP-binding" evidence="11">
    <location>
        <begin position="112"/>
        <end position="282"/>
    </location>
</feature>
<dbReference type="PROSITE" id="PS50013">
    <property type="entry name" value="CHROMO_2"/>
    <property type="match status" value="1"/>
</dbReference>
<dbReference type="SUPFAM" id="SSF46689">
    <property type="entry name" value="Homeodomain-like"/>
    <property type="match status" value="1"/>
</dbReference>
<gene>
    <name evidence="13" type="ORF">LAZ67_5003694</name>
</gene>
<dbReference type="InterPro" id="IPR014001">
    <property type="entry name" value="Helicase_ATP-bd"/>
</dbReference>
<dbReference type="PANTHER" id="PTHR45623">
    <property type="entry name" value="CHROMODOMAIN-HELICASE-DNA-BINDING PROTEIN 3-RELATED-RELATED"/>
    <property type="match status" value="1"/>
</dbReference>
<evidence type="ECO:0000259" key="11">
    <source>
        <dbReference type="PROSITE" id="PS51192"/>
    </source>
</evidence>
<feature type="compositionally biased region" description="Basic residues" evidence="9">
    <location>
        <begin position="954"/>
        <end position="965"/>
    </location>
</feature>
<evidence type="ECO:0000256" key="8">
    <source>
        <dbReference type="ARBA" id="ARBA00023242"/>
    </source>
</evidence>
<dbReference type="CDD" id="cd18793">
    <property type="entry name" value="SF2_C_SNF"/>
    <property type="match status" value="1"/>
</dbReference>
<feature type="region of interest" description="Disordered" evidence="9">
    <location>
        <begin position="938"/>
        <end position="1036"/>
    </location>
</feature>
<dbReference type="Gene3D" id="3.40.50.10810">
    <property type="entry name" value="Tandem AAA-ATPase domain"/>
    <property type="match status" value="1"/>
</dbReference>
<evidence type="ECO:0000313" key="14">
    <source>
        <dbReference type="Proteomes" id="UP001235939"/>
    </source>
</evidence>
<dbReference type="InterPro" id="IPR016197">
    <property type="entry name" value="Chromo-like_dom_sf"/>
</dbReference>
<keyword evidence="3" id="KW-0677">Repeat</keyword>
<dbReference type="InterPro" id="IPR001650">
    <property type="entry name" value="Helicase_C-like"/>
</dbReference>
<feature type="compositionally biased region" description="Basic and acidic residues" evidence="9">
    <location>
        <begin position="966"/>
        <end position="975"/>
    </location>
</feature>
<evidence type="ECO:0000256" key="7">
    <source>
        <dbReference type="ARBA" id="ARBA00023125"/>
    </source>
</evidence>
<dbReference type="SUPFAM" id="SSF54160">
    <property type="entry name" value="Chromo domain-like"/>
    <property type="match status" value="1"/>
</dbReference>
<dbReference type="InterPro" id="IPR056302">
    <property type="entry name" value="CHD1-2/Hrp3_HTH"/>
</dbReference>
<dbReference type="InterPro" id="IPR000330">
    <property type="entry name" value="SNF2_N"/>
</dbReference>
<dbReference type="PROSITE" id="PS51194">
    <property type="entry name" value="HELICASE_CTER"/>
    <property type="match status" value="1"/>
</dbReference>
<keyword evidence="8" id="KW-0539">Nucleus</keyword>
<name>A0ABY6KHS1_9ARAC</name>
<evidence type="ECO:0000313" key="13">
    <source>
        <dbReference type="EMBL" id="UYV68284.1"/>
    </source>
</evidence>
<dbReference type="InterPro" id="IPR049730">
    <property type="entry name" value="SNF2/RAD54-like_C"/>
</dbReference>
<feature type="compositionally biased region" description="Basic residues" evidence="9">
    <location>
        <begin position="1019"/>
        <end position="1032"/>
    </location>
</feature>
<comment type="subcellular location">
    <subcellularLocation>
        <location evidence="1">Nucleus</location>
    </subcellularLocation>
</comment>
<dbReference type="PROSITE" id="PS51192">
    <property type="entry name" value="HELICASE_ATP_BIND_1"/>
    <property type="match status" value="1"/>
</dbReference>
<dbReference type="Pfam" id="PF00385">
    <property type="entry name" value="Chromo"/>
    <property type="match status" value="1"/>
</dbReference>
<dbReference type="Proteomes" id="UP001235939">
    <property type="component" value="Chromosome 05"/>
</dbReference>
<dbReference type="Gene3D" id="1.10.10.60">
    <property type="entry name" value="Homeodomain-like"/>
    <property type="match status" value="1"/>
</dbReference>